<keyword evidence="2" id="KW-0732">Signal</keyword>
<dbReference type="InterPro" id="IPR015422">
    <property type="entry name" value="PyrdxlP-dep_Trfase_small"/>
</dbReference>
<proteinExistence type="predicted"/>
<dbReference type="SUPFAM" id="SSF53383">
    <property type="entry name" value="PLP-dependent transferases"/>
    <property type="match status" value="1"/>
</dbReference>
<evidence type="ECO:0000313" key="4">
    <source>
        <dbReference type="EMBL" id="MBN7798523.1"/>
    </source>
</evidence>
<dbReference type="Gene3D" id="3.90.1150.10">
    <property type="entry name" value="Aspartate Aminotransferase, domain 1"/>
    <property type="match status" value="1"/>
</dbReference>
<dbReference type="PANTHER" id="PTHR43092:SF6">
    <property type="entry name" value="BLR1280 PROTEIN"/>
    <property type="match status" value="1"/>
</dbReference>
<feature type="domain" description="Aminotransferase class V" evidence="3">
    <location>
        <begin position="83"/>
        <end position="380"/>
    </location>
</feature>
<sequence length="435" mass="48122">MDFDAGRRRWLRRATGISLAALASPTLASLATASPVGGGKSVSRLVANDEAFWRTVREQYWLPEGLVQLENGNWGVMSKPVLEAYQRHTFRVNRDASYYSRRQFWGELQPIRAQVAETLGVSEGEIAFARGATEVLQNLISGYRLLEPGDAVMFADVDYDSMQSAMAWLRERRGATVKTIDLPERASREQLLEVYRKALDDNPDVRLLLLTHLSHRHGLVLPIREIVAMARERQVDCIVDAAHSWGQMDFNAADLQADFVGFNLHKWMGAPIGVGVMYVRRERLDAIAPYLGEQGLPQDDIRARIHTGTSNYAALLSVPDALAFHAEVGAANKAARLAYLRRYWVERASEIPGIEVLTLDGAGDHAGIASFRLNGERSTEGNVAIARRLLERHGVFTVHRTGLAGGACVRVTPALFTTTADLDALLLGLREIARA</sequence>
<dbReference type="InterPro" id="IPR000192">
    <property type="entry name" value="Aminotrans_V_dom"/>
</dbReference>
<protein>
    <submittedName>
        <fullName evidence="4">Aminotransferase class V-fold PLP-dependent enzyme</fullName>
    </submittedName>
</protein>
<dbReference type="RefSeq" id="WP_206561968.1">
    <property type="nucleotide sequence ID" value="NZ_JAFKCZ010000015.1"/>
</dbReference>
<reference evidence="4" key="1">
    <citation type="submission" date="2021-02" db="EMBL/GenBank/DDBJ databases">
        <title>PHA producing bacteria isolated from coastal sediment in Guangdong, Shenzhen.</title>
        <authorList>
            <person name="Zheng W."/>
            <person name="Yu S."/>
            <person name="Huang Y."/>
        </authorList>
    </citation>
    <scope>NUCLEOTIDE SEQUENCE</scope>
    <source>
        <strain evidence="4">TN14-10</strain>
    </source>
</reference>
<comment type="caution">
    <text evidence="4">The sequence shown here is derived from an EMBL/GenBank/DDBJ whole genome shotgun (WGS) entry which is preliminary data.</text>
</comment>
<dbReference type="Proteomes" id="UP000664303">
    <property type="component" value="Unassembled WGS sequence"/>
</dbReference>
<evidence type="ECO:0000259" key="3">
    <source>
        <dbReference type="Pfam" id="PF00266"/>
    </source>
</evidence>
<dbReference type="EMBL" id="JAFKCZ010000015">
    <property type="protein sequence ID" value="MBN7798523.1"/>
    <property type="molecule type" value="Genomic_DNA"/>
</dbReference>
<keyword evidence="1" id="KW-0663">Pyridoxal phosphate</keyword>
<dbReference type="InterPro" id="IPR015421">
    <property type="entry name" value="PyrdxlP-dep_Trfase_major"/>
</dbReference>
<organism evidence="4 5">
    <name type="scientific">Parahaliea mediterranea</name>
    <dbReference type="NCBI Taxonomy" id="651086"/>
    <lineage>
        <taxon>Bacteria</taxon>
        <taxon>Pseudomonadati</taxon>
        <taxon>Pseudomonadota</taxon>
        <taxon>Gammaproteobacteria</taxon>
        <taxon>Cellvibrionales</taxon>
        <taxon>Halieaceae</taxon>
        <taxon>Parahaliea</taxon>
    </lineage>
</organism>
<evidence type="ECO:0000313" key="5">
    <source>
        <dbReference type="Proteomes" id="UP000664303"/>
    </source>
</evidence>
<dbReference type="GO" id="GO:0008483">
    <property type="term" value="F:transaminase activity"/>
    <property type="evidence" value="ECO:0007669"/>
    <property type="project" value="UniProtKB-KW"/>
</dbReference>
<dbReference type="Gene3D" id="3.40.640.10">
    <property type="entry name" value="Type I PLP-dependent aspartate aminotransferase-like (Major domain)"/>
    <property type="match status" value="1"/>
</dbReference>
<feature type="chain" id="PRO_5037735929" evidence="2">
    <location>
        <begin position="34"/>
        <end position="435"/>
    </location>
</feature>
<dbReference type="InterPro" id="IPR015424">
    <property type="entry name" value="PyrdxlP-dep_Trfase"/>
</dbReference>
<keyword evidence="5" id="KW-1185">Reference proteome</keyword>
<dbReference type="PROSITE" id="PS51318">
    <property type="entry name" value="TAT"/>
    <property type="match status" value="1"/>
</dbReference>
<evidence type="ECO:0000256" key="2">
    <source>
        <dbReference type="SAM" id="SignalP"/>
    </source>
</evidence>
<evidence type="ECO:0000256" key="1">
    <source>
        <dbReference type="ARBA" id="ARBA00022898"/>
    </source>
</evidence>
<feature type="signal peptide" evidence="2">
    <location>
        <begin position="1"/>
        <end position="33"/>
    </location>
</feature>
<dbReference type="PANTHER" id="PTHR43092">
    <property type="entry name" value="L-CYSTEINE DESULFHYDRASE"/>
    <property type="match status" value="1"/>
</dbReference>
<keyword evidence="4" id="KW-0032">Aminotransferase</keyword>
<accession>A0A939DIA6</accession>
<dbReference type="Pfam" id="PF00266">
    <property type="entry name" value="Aminotran_5"/>
    <property type="match status" value="1"/>
</dbReference>
<dbReference type="AlphaFoldDB" id="A0A939DIA6"/>
<gene>
    <name evidence="4" type="ORF">JYP50_18115</name>
</gene>
<dbReference type="InterPro" id="IPR006311">
    <property type="entry name" value="TAT_signal"/>
</dbReference>
<name>A0A939DIA6_9GAMM</name>
<keyword evidence="4" id="KW-0808">Transferase</keyword>